<protein>
    <submittedName>
        <fullName evidence="1">Uncharacterized protein</fullName>
    </submittedName>
</protein>
<accession>A0A0E9TXP0</accession>
<evidence type="ECO:0000313" key="1">
    <source>
        <dbReference type="EMBL" id="JAH58286.1"/>
    </source>
</evidence>
<organism evidence="1">
    <name type="scientific">Anguilla anguilla</name>
    <name type="common">European freshwater eel</name>
    <name type="synonym">Muraena anguilla</name>
    <dbReference type="NCBI Taxonomy" id="7936"/>
    <lineage>
        <taxon>Eukaryota</taxon>
        <taxon>Metazoa</taxon>
        <taxon>Chordata</taxon>
        <taxon>Craniata</taxon>
        <taxon>Vertebrata</taxon>
        <taxon>Euteleostomi</taxon>
        <taxon>Actinopterygii</taxon>
        <taxon>Neopterygii</taxon>
        <taxon>Teleostei</taxon>
        <taxon>Anguilliformes</taxon>
        <taxon>Anguillidae</taxon>
        <taxon>Anguilla</taxon>
    </lineage>
</organism>
<reference evidence="1" key="1">
    <citation type="submission" date="2014-11" db="EMBL/GenBank/DDBJ databases">
        <authorList>
            <person name="Amaro Gonzalez C."/>
        </authorList>
    </citation>
    <scope>NUCLEOTIDE SEQUENCE</scope>
</reference>
<name>A0A0E9TXP0_ANGAN</name>
<dbReference type="EMBL" id="GBXM01050291">
    <property type="protein sequence ID" value="JAH58286.1"/>
    <property type="molecule type" value="Transcribed_RNA"/>
</dbReference>
<proteinExistence type="predicted"/>
<sequence length="45" mass="5067">MARGKDLSDFEREFILGAHMAAVPVTKTAQLASVSMEKWHLHLDQ</sequence>
<dbReference type="AlphaFoldDB" id="A0A0E9TXP0"/>
<reference evidence="1" key="2">
    <citation type="journal article" date="2015" name="Fish Shellfish Immunol.">
        <title>Early steps in the European eel (Anguilla anguilla)-Vibrio vulnificus interaction in the gills: Role of the RtxA13 toxin.</title>
        <authorList>
            <person name="Callol A."/>
            <person name="Pajuelo D."/>
            <person name="Ebbesson L."/>
            <person name="Teles M."/>
            <person name="MacKenzie S."/>
            <person name="Amaro C."/>
        </authorList>
    </citation>
    <scope>NUCLEOTIDE SEQUENCE</scope>
</reference>